<dbReference type="PIRSF" id="PIRSF021573">
    <property type="entry name" value="UCP021573"/>
    <property type="match status" value="1"/>
</dbReference>
<evidence type="ECO:0000313" key="2">
    <source>
        <dbReference type="Proteomes" id="UP001222087"/>
    </source>
</evidence>
<gene>
    <name evidence="1" type="ORF">PXX05_05490</name>
</gene>
<evidence type="ECO:0000313" key="1">
    <source>
        <dbReference type="EMBL" id="WED44238.1"/>
    </source>
</evidence>
<dbReference type="EMBL" id="CP119078">
    <property type="protein sequence ID" value="WED44238.1"/>
    <property type="molecule type" value="Genomic_DNA"/>
</dbReference>
<sequence>MAKNARLSKLMGFNIPHFKTLFKISLCLPSFCLPLLTYAGQISGLRDSRYCEILLGENKFNIAVYNTIGLNDCPEEIWKKISVDSVKRETGVSFAKLNGPRYWMIDGMTNSKLVNPEQKTICGLDMRKAGILKLDLMDILTSAKPYKEHQVDRQTTWVYKAGKPIYELINPQGQVFVMQSYSIEKKPQSATTLEKLGSELSLPKGWRFRAGILKKDTDLNAINNKATVVQDNYLNTYQLATHDFLSE</sequence>
<reference evidence="1 2" key="1">
    <citation type="submission" date="2023-02" db="EMBL/GenBank/DDBJ databases">
        <title>Genome Sequence of L. cardiaca H63T.</title>
        <authorList>
            <person name="Lopez A.E."/>
            <person name="Cianciotto N.P."/>
        </authorList>
    </citation>
    <scope>NUCLEOTIDE SEQUENCE [LARGE SCALE GENOMIC DNA]</scope>
    <source>
        <strain evidence="1 2">H63</strain>
    </source>
</reference>
<keyword evidence="2" id="KW-1185">Reference proteome</keyword>
<protein>
    <submittedName>
        <fullName evidence="1">Uncharacterized protein</fullName>
    </submittedName>
</protein>
<name>A0ABY8AU87_9GAMM</name>
<dbReference type="Proteomes" id="UP001222087">
    <property type="component" value="Chromosome"/>
</dbReference>
<dbReference type="RefSeq" id="WP_275090055.1">
    <property type="nucleotide sequence ID" value="NZ_CP119078.1"/>
</dbReference>
<dbReference type="InterPro" id="IPR016792">
    <property type="entry name" value="UCP021573"/>
</dbReference>
<accession>A0ABY8AU87</accession>
<proteinExistence type="predicted"/>
<organism evidence="1 2">
    <name type="scientific">Legionella cardiaca</name>
    <dbReference type="NCBI Taxonomy" id="1071983"/>
    <lineage>
        <taxon>Bacteria</taxon>
        <taxon>Pseudomonadati</taxon>
        <taxon>Pseudomonadota</taxon>
        <taxon>Gammaproteobacteria</taxon>
        <taxon>Legionellales</taxon>
        <taxon>Legionellaceae</taxon>
        <taxon>Legionella</taxon>
    </lineage>
</organism>